<keyword evidence="15" id="KW-1185">Reference proteome</keyword>
<dbReference type="PANTHER" id="PTHR11893:SF37">
    <property type="entry name" value="INNEXIN INX3"/>
    <property type="match status" value="1"/>
</dbReference>
<dbReference type="PROSITE" id="PS51013">
    <property type="entry name" value="PANNEXIN"/>
    <property type="match status" value="1"/>
</dbReference>
<comment type="similarity">
    <text evidence="12">Belongs to the pannexin family.</text>
</comment>
<evidence type="ECO:0000256" key="2">
    <source>
        <dbReference type="ARBA" id="ARBA00004651"/>
    </source>
</evidence>
<keyword evidence="10 12" id="KW-0472">Membrane</keyword>
<keyword evidence="9 12" id="KW-0406">Ion transport</keyword>
<dbReference type="PRINTS" id="PR01262">
    <property type="entry name" value="INNEXIN"/>
</dbReference>
<dbReference type="PANTHER" id="PTHR11893">
    <property type="entry name" value="INNEXIN"/>
    <property type="match status" value="1"/>
</dbReference>
<dbReference type="AlphaFoldDB" id="A0AA88I5X2"/>
<dbReference type="GO" id="GO:0034220">
    <property type="term" value="P:monoatomic ion transmembrane transport"/>
    <property type="evidence" value="ECO:0007669"/>
    <property type="project" value="UniProtKB-KW"/>
</dbReference>
<evidence type="ECO:0000256" key="5">
    <source>
        <dbReference type="ARBA" id="ARBA00022692"/>
    </source>
</evidence>
<dbReference type="EMBL" id="JAVRJZ010000005">
    <property type="protein sequence ID" value="KAK2722390.1"/>
    <property type="molecule type" value="Genomic_DNA"/>
</dbReference>
<comment type="subcellular location">
    <subcellularLocation>
        <location evidence="1">Cell junction</location>
        <location evidence="1">Gap junction</location>
    </subcellularLocation>
    <subcellularLocation>
        <location evidence="2 12">Cell membrane</location>
        <topology evidence="2 12">Multi-pass membrane protein</topology>
    </subcellularLocation>
</comment>
<evidence type="ECO:0000256" key="4">
    <source>
        <dbReference type="ARBA" id="ARBA00022475"/>
    </source>
</evidence>
<evidence type="ECO:0000256" key="7">
    <source>
        <dbReference type="ARBA" id="ARBA00022949"/>
    </source>
</evidence>
<feature type="region of interest" description="Disordered" evidence="13">
    <location>
        <begin position="368"/>
        <end position="393"/>
    </location>
</feature>
<feature type="transmembrane region" description="Helical" evidence="12">
    <location>
        <begin position="182"/>
        <end position="206"/>
    </location>
</feature>
<comment type="function">
    <text evidence="12">Structural component of the gap junctions.</text>
</comment>
<dbReference type="GO" id="GO:0005921">
    <property type="term" value="C:gap junction"/>
    <property type="evidence" value="ECO:0007669"/>
    <property type="project" value="UniProtKB-SubCell"/>
</dbReference>
<feature type="transmembrane region" description="Helical" evidence="12">
    <location>
        <begin position="32"/>
        <end position="51"/>
    </location>
</feature>
<evidence type="ECO:0000256" key="9">
    <source>
        <dbReference type="ARBA" id="ARBA00023065"/>
    </source>
</evidence>
<name>A0AA88I5X2_ARTSF</name>
<keyword evidence="5 12" id="KW-0812">Transmembrane</keyword>
<reference evidence="14" key="1">
    <citation type="submission" date="2023-07" db="EMBL/GenBank/DDBJ databases">
        <title>Chromosome-level genome assembly of Artemia franciscana.</title>
        <authorList>
            <person name="Jo E."/>
        </authorList>
    </citation>
    <scope>NUCLEOTIDE SEQUENCE</scope>
    <source>
        <tissue evidence="14">Whole body</tissue>
    </source>
</reference>
<comment type="caution">
    <text evidence="14">The sequence shown here is derived from an EMBL/GenBank/DDBJ whole genome shotgun (WGS) entry which is preliminary data.</text>
</comment>
<evidence type="ECO:0000256" key="6">
    <source>
        <dbReference type="ARBA" id="ARBA00022868"/>
    </source>
</evidence>
<feature type="transmembrane region" description="Helical" evidence="12">
    <location>
        <begin position="115"/>
        <end position="137"/>
    </location>
</feature>
<feature type="transmembrane region" description="Helical" evidence="12">
    <location>
        <begin position="277"/>
        <end position="299"/>
    </location>
</feature>
<proteinExistence type="inferred from homology"/>
<keyword evidence="6" id="KW-0303">Gap junction</keyword>
<keyword evidence="8 12" id="KW-1133">Transmembrane helix</keyword>
<evidence type="ECO:0000256" key="1">
    <source>
        <dbReference type="ARBA" id="ARBA00004610"/>
    </source>
</evidence>
<evidence type="ECO:0000313" key="14">
    <source>
        <dbReference type="EMBL" id="KAK2722390.1"/>
    </source>
</evidence>
<evidence type="ECO:0000256" key="11">
    <source>
        <dbReference type="ARBA" id="ARBA00023303"/>
    </source>
</evidence>
<keyword evidence="11 12" id="KW-0407">Ion channel</keyword>
<keyword evidence="4" id="KW-1003">Cell membrane</keyword>
<dbReference type="Proteomes" id="UP001187531">
    <property type="component" value="Unassembled WGS sequence"/>
</dbReference>
<evidence type="ECO:0000256" key="13">
    <source>
        <dbReference type="SAM" id="MobiDB-lite"/>
    </source>
</evidence>
<evidence type="ECO:0000256" key="8">
    <source>
        <dbReference type="ARBA" id="ARBA00022989"/>
    </source>
</evidence>
<keyword evidence="7" id="KW-0965">Cell junction</keyword>
<accession>A0AA88I5X2</accession>
<dbReference type="InterPro" id="IPR000990">
    <property type="entry name" value="Innexin"/>
</dbReference>
<keyword evidence="3 12" id="KW-0813">Transport</keyword>
<dbReference type="GO" id="GO:0005243">
    <property type="term" value="F:gap junction channel activity"/>
    <property type="evidence" value="ECO:0007669"/>
    <property type="project" value="TreeGrafter"/>
</dbReference>
<protein>
    <recommendedName>
        <fullName evidence="12">Innexin</fullName>
    </recommendedName>
</protein>
<sequence>MGVFGLAASVGHYFRIRYLADKADIDNAIFKLHYRFTTAAFFLSCVLVSAYDLIGPPIDCISDDFPRPVALNTYCWISSTFTLPYQTNKLAGVDNAHPGVGPVNPDNDDLVRHAYYQWVPFMLFFQGILFYMPHYFWKSREQDKMSIITDGMRSNDLDCQTEAKEKKKILLKYLEDTRGMHLGYAWSYVICEILNFVNVVGNIFFIDKFLGGAFLKFGARVIQFTEWEDENRTDPLIEIFPRVTKCTFHSYGSSGTIQKHDAMCILALNVLNEKLYVFLWFWLVILSVLSGLALAYRLALLVSSRIRGYIFQYNGKVTSPAVLDRLVHSTSFGDFFFIHMLSKNLEGLVLKEVMDDLANELTMEKLAGRRTPPSPKTDGIPMLPRYSKPVQLL</sequence>
<evidence type="ECO:0000313" key="15">
    <source>
        <dbReference type="Proteomes" id="UP001187531"/>
    </source>
</evidence>
<evidence type="ECO:0000256" key="10">
    <source>
        <dbReference type="ARBA" id="ARBA00023136"/>
    </source>
</evidence>
<evidence type="ECO:0000256" key="12">
    <source>
        <dbReference type="RuleBase" id="RU010713"/>
    </source>
</evidence>
<evidence type="ECO:0000256" key="3">
    <source>
        <dbReference type="ARBA" id="ARBA00022448"/>
    </source>
</evidence>
<dbReference type="GO" id="GO:0005886">
    <property type="term" value="C:plasma membrane"/>
    <property type="evidence" value="ECO:0007669"/>
    <property type="project" value="UniProtKB-SubCell"/>
</dbReference>
<gene>
    <name evidence="12" type="primary">inx</name>
    <name evidence="14" type="ORF">QYM36_002806</name>
</gene>
<dbReference type="Pfam" id="PF00876">
    <property type="entry name" value="Innexin"/>
    <property type="match status" value="1"/>
</dbReference>
<organism evidence="14 15">
    <name type="scientific">Artemia franciscana</name>
    <name type="common">Brine shrimp</name>
    <name type="synonym">Artemia sanfranciscana</name>
    <dbReference type="NCBI Taxonomy" id="6661"/>
    <lineage>
        <taxon>Eukaryota</taxon>
        <taxon>Metazoa</taxon>
        <taxon>Ecdysozoa</taxon>
        <taxon>Arthropoda</taxon>
        <taxon>Crustacea</taxon>
        <taxon>Branchiopoda</taxon>
        <taxon>Anostraca</taxon>
        <taxon>Artemiidae</taxon>
        <taxon>Artemia</taxon>
    </lineage>
</organism>
<dbReference type="GO" id="GO:0007602">
    <property type="term" value="P:phototransduction"/>
    <property type="evidence" value="ECO:0007669"/>
    <property type="project" value="TreeGrafter"/>
</dbReference>